<keyword evidence="3 6" id="KW-0479">Metal-binding</keyword>
<keyword evidence="6" id="KW-0408">Iron</keyword>
<dbReference type="FunFam" id="3.30.420.40:FF:000012">
    <property type="entry name" value="tRNA N6-adenosine threonylcarbamoyltransferase"/>
    <property type="match status" value="1"/>
</dbReference>
<dbReference type="GO" id="GO:0061711">
    <property type="term" value="F:tRNA N(6)-L-threonylcarbamoyladenine synthase activity"/>
    <property type="evidence" value="ECO:0007669"/>
    <property type="project" value="UniProtKB-EC"/>
</dbReference>
<comment type="catalytic activity">
    <reaction evidence="5 6">
        <text>L-threonylcarbamoyladenylate + adenosine(37) in tRNA = N(6)-L-threonylcarbamoyladenosine(37) in tRNA + AMP + H(+)</text>
        <dbReference type="Rhea" id="RHEA:37059"/>
        <dbReference type="Rhea" id="RHEA-COMP:10162"/>
        <dbReference type="Rhea" id="RHEA-COMP:10163"/>
        <dbReference type="ChEBI" id="CHEBI:15378"/>
        <dbReference type="ChEBI" id="CHEBI:73682"/>
        <dbReference type="ChEBI" id="CHEBI:74411"/>
        <dbReference type="ChEBI" id="CHEBI:74418"/>
        <dbReference type="ChEBI" id="CHEBI:456215"/>
        <dbReference type="EC" id="2.3.1.234"/>
    </reaction>
</comment>
<comment type="similarity">
    <text evidence="6">Belongs to the KAE1 / TsaD family.</text>
</comment>
<evidence type="ECO:0000259" key="7">
    <source>
        <dbReference type="Pfam" id="PF00814"/>
    </source>
</evidence>
<dbReference type="SUPFAM" id="SSF53067">
    <property type="entry name" value="Actin-like ATPase domain"/>
    <property type="match status" value="1"/>
</dbReference>
<feature type="binding site" evidence="6">
    <location>
        <position position="110"/>
    </location>
    <ligand>
        <name>Fe cation</name>
        <dbReference type="ChEBI" id="CHEBI:24875"/>
    </ligand>
</feature>
<dbReference type="PANTHER" id="PTHR11735">
    <property type="entry name" value="TRNA N6-ADENOSINE THREONYLCARBAMOYLTRANSFERASE"/>
    <property type="match status" value="1"/>
</dbReference>
<dbReference type="Pfam" id="PF00814">
    <property type="entry name" value="TsaD"/>
    <property type="match status" value="1"/>
</dbReference>
<organism evidence="8 9">
    <name type="scientific">Candidatus Curtissbacteria bacterium RIFCSPHIGHO2_01_FULL_40_12</name>
    <dbReference type="NCBI Taxonomy" id="1797710"/>
    <lineage>
        <taxon>Bacteria</taxon>
        <taxon>Candidatus Curtissiibacteriota</taxon>
    </lineage>
</organism>
<dbReference type="Proteomes" id="UP000178577">
    <property type="component" value="Unassembled WGS sequence"/>
</dbReference>
<feature type="binding site" evidence="6">
    <location>
        <position position="114"/>
    </location>
    <ligand>
        <name>Fe cation</name>
        <dbReference type="ChEBI" id="CHEBI:24875"/>
    </ligand>
</feature>
<reference evidence="8 9" key="1">
    <citation type="journal article" date="2016" name="Nat. Commun.">
        <title>Thousands of microbial genomes shed light on interconnected biogeochemical processes in an aquifer system.</title>
        <authorList>
            <person name="Anantharaman K."/>
            <person name="Brown C.T."/>
            <person name="Hug L.A."/>
            <person name="Sharon I."/>
            <person name="Castelle C.J."/>
            <person name="Probst A.J."/>
            <person name="Thomas B.C."/>
            <person name="Singh A."/>
            <person name="Wilkins M.J."/>
            <person name="Karaoz U."/>
            <person name="Brodie E.L."/>
            <person name="Williams K.H."/>
            <person name="Hubbard S.S."/>
            <person name="Banfield J.F."/>
        </authorList>
    </citation>
    <scope>NUCLEOTIDE SEQUENCE [LARGE SCALE GENOMIC DNA]</scope>
</reference>
<dbReference type="InterPro" id="IPR043129">
    <property type="entry name" value="ATPase_NBD"/>
</dbReference>
<dbReference type="EMBL" id="MFAY01000056">
    <property type="protein sequence ID" value="OGD87645.1"/>
    <property type="molecule type" value="Genomic_DNA"/>
</dbReference>
<proteinExistence type="inferred from homology"/>
<dbReference type="HAMAP" id="MF_01445">
    <property type="entry name" value="TsaD"/>
    <property type="match status" value="1"/>
</dbReference>
<dbReference type="GO" id="GO:0005737">
    <property type="term" value="C:cytoplasm"/>
    <property type="evidence" value="ECO:0007669"/>
    <property type="project" value="UniProtKB-SubCell"/>
</dbReference>
<dbReference type="PANTHER" id="PTHR11735:SF6">
    <property type="entry name" value="TRNA N6-ADENOSINE THREONYLCARBAMOYLTRANSFERASE, MITOCHONDRIAL"/>
    <property type="match status" value="1"/>
</dbReference>
<protein>
    <recommendedName>
        <fullName evidence="6">tRNA N6-adenosine threonylcarbamoyltransferase</fullName>
        <ecNumber evidence="6">2.3.1.234</ecNumber>
    </recommendedName>
    <alternativeName>
        <fullName evidence="6">N6-L-threonylcarbamoyladenine synthase</fullName>
        <shortName evidence="6">t(6)A synthase</shortName>
    </alternativeName>
    <alternativeName>
        <fullName evidence="6">t(6)A37 threonylcarbamoyladenosine biosynthesis protein TsaD</fullName>
    </alternativeName>
    <alternativeName>
        <fullName evidence="6">tRNA threonylcarbamoyladenosine biosynthesis protein TsaD</fullName>
    </alternativeName>
</protein>
<dbReference type="PRINTS" id="PR00789">
    <property type="entry name" value="OSIALOPTASE"/>
</dbReference>
<dbReference type="Gene3D" id="3.30.420.40">
    <property type="match status" value="2"/>
</dbReference>
<sequence>MLILGIETTCDETGIAIVKDGTTIIKNVVVSSAELHKKFGGIVPEIAAREQILSIIPAIYETISDDAQISNIDAVAVANGPGLIGSLLIGVETAKTLALIWQKKVIAVNHLVGHVYANWLVPESKVKSQKSKSPQFPLVALIASGAHTDLVLMTKHNQFQWLGGSLDDAAGESFDKVARALGLGYPGGPEIEKIASDFQIRNPTRSAIAQGRPEQRRGAKHEIRLSTRNSLKASNFQFPRPLMYQENFDFSFSGLKTAVVNKVKSFGCNITDKEKAAIAFEFQNAVIEVLVTKTIRAAKKFKVKSIVIGGGVAANSSLRSQLIVNGSRIKVLVFFPKKGLSIDNGAMIAAAAFFTKNYVDPLKLFANPSLHF</sequence>
<evidence type="ECO:0000313" key="8">
    <source>
        <dbReference type="EMBL" id="OGD87645.1"/>
    </source>
</evidence>
<feature type="binding site" evidence="6">
    <location>
        <begin position="142"/>
        <end position="146"/>
    </location>
    <ligand>
        <name>substrate</name>
    </ligand>
</feature>
<name>A0A1F5G750_9BACT</name>
<comment type="function">
    <text evidence="6">Required for the formation of a threonylcarbamoyl group on adenosine at position 37 (t(6)A37) in tRNAs that read codons beginning with adenine. Is involved in the transfer of the threonylcarbamoyl moiety of threonylcarbamoyl-AMP (TC-AMP) to the N6 group of A37, together with TsaE and TsaB. TsaD likely plays a direct catalytic role in this reaction.</text>
</comment>
<comment type="cofactor">
    <cofactor evidence="6">
        <name>Fe(2+)</name>
        <dbReference type="ChEBI" id="CHEBI:29033"/>
    </cofactor>
    <text evidence="6">Binds 1 Fe(2+) ion per subunit.</text>
</comment>
<dbReference type="GO" id="GO:0005506">
    <property type="term" value="F:iron ion binding"/>
    <property type="evidence" value="ECO:0007669"/>
    <property type="project" value="UniProtKB-UniRule"/>
</dbReference>
<keyword evidence="6" id="KW-0963">Cytoplasm</keyword>
<keyword evidence="4 6" id="KW-0012">Acyltransferase</keyword>
<feature type="binding site" evidence="6">
    <location>
        <position position="175"/>
    </location>
    <ligand>
        <name>substrate</name>
    </ligand>
</feature>
<dbReference type="InterPro" id="IPR017861">
    <property type="entry name" value="KAE1/TsaD"/>
</dbReference>
<gene>
    <name evidence="6" type="primary">tsaD</name>
    <name evidence="8" type="ORF">A2693_01690</name>
</gene>
<evidence type="ECO:0000256" key="5">
    <source>
        <dbReference type="ARBA" id="ARBA00048117"/>
    </source>
</evidence>
<dbReference type="InterPro" id="IPR022450">
    <property type="entry name" value="TsaD"/>
</dbReference>
<accession>A0A1F5G750</accession>
<feature type="binding site" evidence="6">
    <location>
        <position position="188"/>
    </location>
    <ligand>
        <name>substrate</name>
    </ligand>
</feature>
<dbReference type="InterPro" id="IPR000905">
    <property type="entry name" value="Gcp-like_dom"/>
</dbReference>
<evidence type="ECO:0000256" key="1">
    <source>
        <dbReference type="ARBA" id="ARBA00022679"/>
    </source>
</evidence>
<comment type="caution">
    <text evidence="8">The sequence shown here is derived from an EMBL/GenBank/DDBJ whole genome shotgun (WGS) entry which is preliminary data.</text>
</comment>
<evidence type="ECO:0000256" key="6">
    <source>
        <dbReference type="HAMAP-Rule" id="MF_01445"/>
    </source>
</evidence>
<keyword evidence="1 6" id="KW-0808">Transferase</keyword>
<dbReference type="AlphaFoldDB" id="A0A1F5G750"/>
<feature type="binding site" evidence="6">
    <location>
        <position position="315"/>
    </location>
    <ligand>
        <name>substrate</name>
    </ligand>
</feature>
<evidence type="ECO:0000256" key="2">
    <source>
        <dbReference type="ARBA" id="ARBA00022694"/>
    </source>
</evidence>
<dbReference type="CDD" id="cd24133">
    <property type="entry name" value="ASKHA_NBD_TsaD_bac"/>
    <property type="match status" value="1"/>
</dbReference>
<dbReference type="EC" id="2.3.1.234" evidence="6"/>
<dbReference type="GO" id="GO:0002949">
    <property type="term" value="P:tRNA threonylcarbamoyladenosine modification"/>
    <property type="evidence" value="ECO:0007669"/>
    <property type="project" value="UniProtKB-UniRule"/>
</dbReference>
<feature type="domain" description="Gcp-like" evidence="7">
    <location>
        <begin position="23"/>
        <end position="349"/>
    </location>
</feature>
<feature type="binding site" evidence="6">
    <location>
        <position position="192"/>
    </location>
    <ligand>
        <name>substrate</name>
    </ligand>
</feature>
<evidence type="ECO:0000313" key="9">
    <source>
        <dbReference type="Proteomes" id="UP000178577"/>
    </source>
</evidence>
<comment type="subcellular location">
    <subcellularLocation>
        <location evidence="6">Cytoplasm</location>
    </subcellularLocation>
</comment>
<evidence type="ECO:0000256" key="4">
    <source>
        <dbReference type="ARBA" id="ARBA00023315"/>
    </source>
</evidence>
<evidence type="ECO:0000256" key="3">
    <source>
        <dbReference type="ARBA" id="ARBA00022723"/>
    </source>
</evidence>
<feature type="binding site" evidence="6">
    <location>
        <position position="343"/>
    </location>
    <ligand>
        <name>Fe cation</name>
        <dbReference type="ChEBI" id="CHEBI:24875"/>
    </ligand>
</feature>
<keyword evidence="2 6" id="KW-0819">tRNA processing</keyword>